<feature type="transmembrane region" description="Helical" evidence="1">
    <location>
        <begin position="435"/>
        <end position="456"/>
    </location>
</feature>
<dbReference type="AlphaFoldDB" id="A0A0H3CX21"/>
<accession>A0A0H3CX21</accession>
<organism evidence="3 4">
    <name type="scientific">Amycolatopsis mediterranei (strain U-32)</name>
    <dbReference type="NCBI Taxonomy" id="749927"/>
    <lineage>
        <taxon>Bacteria</taxon>
        <taxon>Bacillati</taxon>
        <taxon>Actinomycetota</taxon>
        <taxon>Actinomycetes</taxon>
        <taxon>Pseudonocardiales</taxon>
        <taxon>Pseudonocardiaceae</taxon>
        <taxon>Amycolatopsis</taxon>
    </lineage>
</organism>
<dbReference type="OrthoDB" id="419058at2"/>
<proteinExistence type="predicted"/>
<dbReference type="HOGENOM" id="CLU_386295_0_0_11"/>
<keyword evidence="1" id="KW-0812">Transmembrane</keyword>
<feature type="domain" description="NACHT" evidence="2">
    <location>
        <begin position="126"/>
        <end position="302"/>
    </location>
</feature>
<dbReference type="Gene3D" id="3.40.50.300">
    <property type="entry name" value="P-loop containing nucleotide triphosphate hydrolases"/>
    <property type="match status" value="1"/>
</dbReference>
<keyword evidence="1" id="KW-1133">Transmembrane helix</keyword>
<evidence type="ECO:0000256" key="1">
    <source>
        <dbReference type="SAM" id="Phobius"/>
    </source>
</evidence>
<evidence type="ECO:0000313" key="4">
    <source>
        <dbReference type="Proteomes" id="UP000000328"/>
    </source>
</evidence>
<dbReference type="KEGG" id="amd:AMED_1383"/>
<keyword evidence="1" id="KW-0472">Membrane</keyword>
<dbReference type="eggNOG" id="COG5635">
    <property type="taxonomic scope" value="Bacteria"/>
</dbReference>
<dbReference type="InterPro" id="IPR027417">
    <property type="entry name" value="P-loop_NTPase"/>
</dbReference>
<evidence type="ECO:0000313" key="3">
    <source>
        <dbReference type="EMBL" id="ADJ43197.1"/>
    </source>
</evidence>
<feature type="transmembrane region" description="Helical" evidence="1">
    <location>
        <begin position="522"/>
        <end position="545"/>
    </location>
</feature>
<dbReference type="Proteomes" id="UP000000328">
    <property type="component" value="Chromosome"/>
</dbReference>
<dbReference type="GeneID" id="92869176"/>
<feature type="transmembrane region" description="Helical" evidence="1">
    <location>
        <begin position="25"/>
        <end position="45"/>
    </location>
</feature>
<gene>
    <name evidence="3" type="ordered locus">AMED_1383</name>
</gene>
<feature type="transmembrane region" description="Helical" evidence="1">
    <location>
        <begin position="462"/>
        <end position="483"/>
    </location>
</feature>
<feature type="transmembrane region" description="Helical" evidence="1">
    <location>
        <begin position="495"/>
        <end position="516"/>
    </location>
</feature>
<feature type="transmembrane region" description="Helical" evidence="1">
    <location>
        <begin position="607"/>
        <end position="634"/>
    </location>
</feature>
<evidence type="ECO:0000259" key="2">
    <source>
        <dbReference type="Pfam" id="PF05729"/>
    </source>
</evidence>
<dbReference type="RefSeq" id="WP_013223285.1">
    <property type="nucleotide sequence ID" value="NC_014318.1"/>
</dbReference>
<dbReference type="EMBL" id="CP002000">
    <property type="protein sequence ID" value="ADJ43197.1"/>
    <property type="molecule type" value="Genomic_DNA"/>
</dbReference>
<name>A0A0H3CX21_AMYMU</name>
<reference evidence="3 4" key="1">
    <citation type="journal article" date="2010" name="Cell Res.">
        <title>Complete genome sequence of the rifamycin SV-producing Amycolatopsis mediterranei U32 revealed its genetic characteristics in phylogeny and metabolism.</title>
        <authorList>
            <person name="Zhao W."/>
            <person name="Zhong Y."/>
            <person name="Yuan H."/>
            <person name="Wang J."/>
            <person name="Zheng H."/>
            <person name="Wang Y."/>
            <person name="Cen X."/>
            <person name="Xu F."/>
            <person name="Bai J."/>
            <person name="Han X."/>
            <person name="Lu G."/>
            <person name="Zhu Y."/>
            <person name="Shao Z."/>
            <person name="Yan H."/>
            <person name="Li C."/>
            <person name="Peng N."/>
            <person name="Zhang Z."/>
            <person name="Zhang Y."/>
            <person name="Lin W."/>
            <person name="Fan Y."/>
            <person name="Qin Z."/>
            <person name="Hu Y."/>
            <person name="Zhu B."/>
            <person name="Wang S."/>
            <person name="Ding X."/>
            <person name="Zhao G.P."/>
        </authorList>
    </citation>
    <scope>NUCLEOTIDE SEQUENCE [LARGE SCALE GENOMIC DNA]</scope>
    <source>
        <strain evidence="4">U-32</strain>
    </source>
</reference>
<dbReference type="PATRIC" id="fig|749927.5.peg.1425"/>
<protein>
    <submittedName>
        <fullName evidence="3">p-loop containing NTPase</fullName>
    </submittedName>
</protein>
<dbReference type="SUPFAM" id="SSF52540">
    <property type="entry name" value="P-loop containing nucleoside triphosphate hydrolases"/>
    <property type="match status" value="1"/>
</dbReference>
<dbReference type="InterPro" id="IPR007111">
    <property type="entry name" value="NACHT_NTPase"/>
</dbReference>
<feature type="transmembrane region" description="Helical" evidence="1">
    <location>
        <begin position="579"/>
        <end position="601"/>
    </location>
</feature>
<dbReference type="Pfam" id="PF05729">
    <property type="entry name" value="NACHT"/>
    <property type="match status" value="1"/>
</dbReference>
<sequence length="696" mass="75361">MIVSVGITILGTALLLVLGPTGIGIANVVAVPVGIFGILATVLVGQKRAGDAGAIPDAVILDLARKVLQRERVALAAALGVPGEVVPATIGLRQPPLVYWHTDGGGRRSSSREVAGYYTDLDRGRLVVVGGPGAGKSILATCLCIDLAAAAIGNPSGEPVPVKLSLLRFNPGGSPHDQPGSVAARLLEAWIVRSLTEMYGIEAKMAARLVGERRIVPVLDGLDEMDARQYRPARAAELVRALNHFSSGELPRFVLTSRPGCFDRLTKPPGDQEAVPLQHATVIELEPLKRADVIAYLKYRFPDPAGSPRAHARWQPIITELRSGKETPLKQAMTVPLYLFLLTAAYRSDDSRPAEILRLTTVDEVRDRLFELLVVAGAERNGQVLGSYRHLPPERAMHWLENLAEAQVLHGTIAESSIDIQIPRIHRIGGRLPRLLAAFVMGAVLLPTWLLCWSSLEDGFTPFAYLVMILAAIATQMMGVNVGVPRINATQLRKLSRNAAFLVSFAGLTVSSALMFSGSKRVSAIAASAWLLFSFFFLMGPVTLFRSFRDPGYTGQDNFFSLFQNVGAADAARLVRSGVVATAVSMATVLTMLGPLVIFTGASLARIAFTFGFLSAMLIALSPWLLYGVAALTFRFSGRFAPRPARFLDWAQAAGLIGVYGDVLRFRHREFQAWLTKRRIPVDLSTEDLAERLELL</sequence>